<evidence type="ECO:0000256" key="1">
    <source>
        <dbReference type="ARBA" id="ARBA00010638"/>
    </source>
</evidence>
<proteinExistence type="inferred from homology"/>
<keyword evidence="6" id="KW-0436">Ligase</keyword>
<dbReference type="InterPro" id="IPR037171">
    <property type="entry name" value="NagB/RpiA_transferase-like"/>
</dbReference>
<accession>A0A935K6P0</accession>
<comment type="catalytic activity">
    <reaction evidence="5">
        <text>(6S)-5-formyl-5,6,7,8-tetrahydrofolate + ATP = (6R)-5,10-methenyltetrahydrofolate + ADP + phosphate</text>
        <dbReference type="Rhea" id="RHEA:10488"/>
        <dbReference type="ChEBI" id="CHEBI:30616"/>
        <dbReference type="ChEBI" id="CHEBI:43474"/>
        <dbReference type="ChEBI" id="CHEBI:57455"/>
        <dbReference type="ChEBI" id="CHEBI:57457"/>
        <dbReference type="ChEBI" id="CHEBI:456216"/>
        <dbReference type="EC" id="6.3.3.2"/>
    </reaction>
</comment>
<dbReference type="PIRSF" id="PIRSF006806">
    <property type="entry name" value="FTHF_cligase"/>
    <property type="match status" value="1"/>
</dbReference>
<dbReference type="NCBIfam" id="TIGR02727">
    <property type="entry name" value="MTHFS_bact"/>
    <property type="match status" value="1"/>
</dbReference>
<dbReference type="Gene3D" id="3.40.50.10420">
    <property type="entry name" value="NagB/RpiA/CoA transferase-like"/>
    <property type="match status" value="1"/>
</dbReference>
<keyword evidence="5" id="KW-0460">Magnesium</keyword>
<keyword evidence="2 5" id="KW-0547">Nucleotide-binding</keyword>
<name>A0A935K6P0_9RHOO</name>
<keyword evidence="5" id="KW-0479">Metal-binding</keyword>
<comment type="caution">
    <text evidence="6">The sequence shown here is derived from an EMBL/GenBank/DDBJ whole genome shotgun (WGS) entry which is preliminary data.</text>
</comment>
<dbReference type="PANTHER" id="PTHR23407:SF1">
    <property type="entry name" value="5-FORMYLTETRAHYDROFOLATE CYCLO-LIGASE"/>
    <property type="match status" value="1"/>
</dbReference>
<dbReference type="AlphaFoldDB" id="A0A935K6P0"/>
<feature type="binding site" evidence="4">
    <location>
        <position position="61"/>
    </location>
    <ligand>
        <name>substrate</name>
    </ligand>
</feature>
<organism evidence="6 7">
    <name type="scientific">Candidatus Dechloromonas phosphorivorans</name>
    <dbReference type="NCBI Taxonomy" id="2899244"/>
    <lineage>
        <taxon>Bacteria</taxon>
        <taxon>Pseudomonadati</taxon>
        <taxon>Pseudomonadota</taxon>
        <taxon>Betaproteobacteria</taxon>
        <taxon>Rhodocyclales</taxon>
        <taxon>Azonexaceae</taxon>
        <taxon>Dechloromonas</taxon>
    </lineage>
</organism>
<evidence type="ECO:0000256" key="3">
    <source>
        <dbReference type="ARBA" id="ARBA00022840"/>
    </source>
</evidence>
<sequence>MTELFEDNTGWRRALRREMQMRRAGLSADAHAARSAQIVEHLLRLLTPPAIAGFCWPIKHEPDVRQVLEHWTKAGCVAALPVVTAEATPLAFRPWSSETRLEEDRYGIPTPVDGEFVTPDLLLLPLNGFDAAGYRLGYGGGYFDRTLAALSPRPLAVGVGFEINRLDSIRPEVHDQRLDWIVTEAGAFKPVGV</sequence>
<dbReference type="EMBL" id="JADJMS010000051">
    <property type="protein sequence ID" value="MBK7417283.1"/>
    <property type="molecule type" value="Genomic_DNA"/>
</dbReference>
<dbReference type="GO" id="GO:0009396">
    <property type="term" value="P:folic acid-containing compound biosynthetic process"/>
    <property type="evidence" value="ECO:0007669"/>
    <property type="project" value="TreeGrafter"/>
</dbReference>
<evidence type="ECO:0000313" key="6">
    <source>
        <dbReference type="EMBL" id="MBK7417283.1"/>
    </source>
</evidence>
<protein>
    <recommendedName>
        <fullName evidence="5">5-formyltetrahydrofolate cyclo-ligase</fullName>
        <ecNumber evidence="5">6.3.3.2</ecNumber>
    </recommendedName>
</protein>
<gene>
    <name evidence="6" type="ORF">IPJ38_21510</name>
</gene>
<dbReference type="Pfam" id="PF01812">
    <property type="entry name" value="5-FTHF_cyc-lig"/>
    <property type="match status" value="1"/>
</dbReference>
<evidence type="ECO:0000313" key="7">
    <source>
        <dbReference type="Proteomes" id="UP000739411"/>
    </source>
</evidence>
<dbReference type="GO" id="GO:0005524">
    <property type="term" value="F:ATP binding"/>
    <property type="evidence" value="ECO:0007669"/>
    <property type="project" value="UniProtKB-KW"/>
</dbReference>
<dbReference type="EC" id="6.3.3.2" evidence="5"/>
<evidence type="ECO:0000256" key="4">
    <source>
        <dbReference type="PIRSR" id="PIRSR006806-1"/>
    </source>
</evidence>
<keyword evidence="3 5" id="KW-0067">ATP-binding</keyword>
<dbReference type="PANTHER" id="PTHR23407">
    <property type="entry name" value="ATPASE INHIBITOR/5-FORMYLTETRAHYDROFOLATE CYCLO-LIGASE"/>
    <property type="match status" value="1"/>
</dbReference>
<evidence type="ECO:0000256" key="5">
    <source>
        <dbReference type="RuleBase" id="RU361279"/>
    </source>
</evidence>
<dbReference type="GO" id="GO:0046872">
    <property type="term" value="F:metal ion binding"/>
    <property type="evidence" value="ECO:0007669"/>
    <property type="project" value="UniProtKB-KW"/>
</dbReference>
<comment type="cofactor">
    <cofactor evidence="5">
        <name>Mg(2+)</name>
        <dbReference type="ChEBI" id="CHEBI:18420"/>
    </cofactor>
</comment>
<dbReference type="InterPro" id="IPR024185">
    <property type="entry name" value="FTHF_cligase-like_sf"/>
</dbReference>
<dbReference type="Proteomes" id="UP000739411">
    <property type="component" value="Unassembled WGS sequence"/>
</dbReference>
<dbReference type="GO" id="GO:0035999">
    <property type="term" value="P:tetrahydrofolate interconversion"/>
    <property type="evidence" value="ECO:0007669"/>
    <property type="project" value="TreeGrafter"/>
</dbReference>
<evidence type="ECO:0000256" key="2">
    <source>
        <dbReference type="ARBA" id="ARBA00022741"/>
    </source>
</evidence>
<dbReference type="SUPFAM" id="SSF100950">
    <property type="entry name" value="NagB/RpiA/CoA transferase-like"/>
    <property type="match status" value="1"/>
</dbReference>
<comment type="similarity">
    <text evidence="1 5">Belongs to the 5-formyltetrahydrofolate cyclo-ligase family.</text>
</comment>
<dbReference type="GO" id="GO:0030272">
    <property type="term" value="F:5-formyltetrahydrofolate cyclo-ligase activity"/>
    <property type="evidence" value="ECO:0007669"/>
    <property type="project" value="UniProtKB-EC"/>
</dbReference>
<dbReference type="InterPro" id="IPR002698">
    <property type="entry name" value="FTHF_cligase"/>
</dbReference>
<reference evidence="6 7" key="1">
    <citation type="submission" date="2020-10" db="EMBL/GenBank/DDBJ databases">
        <title>Connecting structure to function with the recovery of over 1000 high-quality activated sludge metagenome-assembled genomes encoding full-length rRNA genes using long-read sequencing.</title>
        <authorList>
            <person name="Singleton C.M."/>
            <person name="Petriglieri F."/>
            <person name="Kristensen J.M."/>
            <person name="Kirkegaard R.H."/>
            <person name="Michaelsen T.Y."/>
            <person name="Andersen M.H."/>
            <person name="Karst S.M."/>
            <person name="Dueholm M.S."/>
            <person name="Nielsen P.H."/>
            <person name="Albertsen M."/>
        </authorList>
    </citation>
    <scope>NUCLEOTIDE SEQUENCE [LARGE SCALE GENOMIC DNA]</scope>
    <source>
        <strain evidence="6">EsbW_18-Q3-R4-48_BATAC.463</strain>
    </source>
</reference>